<dbReference type="AlphaFoldDB" id="G0NZJ0"/>
<dbReference type="EMBL" id="GL379990">
    <property type="protein sequence ID" value="EGT41214.1"/>
    <property type="molecule type" value="Genomic_DNA"/>
</dbReference>
<evidence type="ECO:0000313" key="2">
    <source>
        <dbReference type="Proteomes" id="UP000008068"/>
    </source>
</evidence>
<keyword evidence="2" id="KW-1185">Reference proteome</keyword>
<organism evidence="2">
    <name type="scientific">Caenorhabditis brenneri</name>
    <name type="common">Nematode worm</name>
    <dbReference type="NCBI Taxonomy" id="135651"/>
    <lineage>
        <taxon>Eukaryota</taxon>
        <taxon>Metazoa</taxon>
        <taxon>Ecdysozoa</taxon>
        <taxon>Nematoda</taxon>
        <taxon>Chromadorea</taxon>
        <taxon>Rhabditida</taxon>
        <taxon>Rhabditina</taxon>
        <taxon>Rhabditomorpha</taxon>
        <taxon>Rhabditoidea</taxon>
        <taxon>Rhabditidae</taxon>
        <taxon>Peloderinae</taxon>
        <taxon>Caenorhabditis</taxon>
    </lineage>
</organism>
<dbReference type="Proteomes" id="UP000008068">
    <property type="component" value="Unassembled WGS sequence"/>
</dbReference>
<protein>
    <submittedName>
        <fullName evidence="1">Uncharacterized protein</fullName>
    </submittedName>
</protein>
<gene>
    <name evidence="1" type="ORF">CAEBREN_09746</name>
</gene>
<accession>G0NZJ0</accession>
<dbReference type="OrthoDB" id="5819653at2759"/>
<sequence length="77" mass="8932">MESRIKTLDGNLDYARASKSELTDKEKLAHFLTLLKDYVRDKAEEVREKNEEATFEEIVAHMKAALIHGYVRPRPTN</sequence>
<proteinExistence type="predicted"/>
<evidence type="ECO:0000313" key="1">
    <source>
        <dbReference type="EMBL" id="EGT41214.1"/>
    </source>
</evidence>
<dbReference type="HOGENOM" id="CLU_2640282_0_0_1"/>
<reference evidence="2" key="1">
    <citation type="submission" date="2011-07" db="EMBL/GenBank/DDBJ databases">
        <authorList>
            <consortium name="Caenorhabditis brenneri Sequencing and Analysis Consortium"/>
            <person name="Wilson R.K."/>
        </authorList>
    </citation>
    <scope>NUCLEOTIDE SEQUENCE [LARGE SCALE GENOMIC DNA]</scope>
    <source>
        <strain evidence="2">PB2801</strain>
    </source>
</reference>
<dbReference type="InParanoid" id="G0NZJ0"/>
<name>G0NZJ0_CAEBE</name>